<evidence type="ECO:0000313" key="3">
    <source>
        <dbReference type="EnsemblPlants" id="AES62812"/>
    </source>
</evidence>
<reference evidence="2 4" key="1">
    <citation type="journal article" date="2011" name="Nature">
        <title>The Medicago genome provides insight into the evolution of rhizobial symbioses.</title>
        <authorList>
            <person name="Young N.D."/>
            <person name="Debelle F."/>
            <person name="Oldroyd G.E."/>
            <person name="Geurts R."/>
            <person name="Cannon S.B."/>
            <person name="Udvardi M.K."/>
            <person name="Benedito V.A."/>
            <person name="Mayer K.F."/>
            <person name="Gouzy J."/>
            <person name="Schoof H."/>
            <person name="Van de Peer Y."/>
            <person name="Proost S."/>
            <person name="Cook D.R."/>
            <person name="Meyers B.C."/>
            <person name="Spannagl M."/>
            <person name="Cheung F."/>
            <person name="De Mita S."/>
            <person name="Krishnakumar V."/>
            <person name="Gundlach H."/>
            <person name="Zhou S."/>
            <person name="Mudge J."/>
            <person name="Bharti A.K."/>
            <person name="Murray J.D."/>
            <person name="Naoumkina M.A."/>
            <person name="Rosen B."/>
            <person name="Silverstein K.A."/>
            <person name="Tang H."/>
            <person name="Rombauts S."/>
            <person name="Zhao P.X."/>
            <person name="Zhou P."/>
            <person name="Barbe V."/>
            <person name="Bardou P."/>
            <person name="Bechner M."/>
            <person name="Bellec A."/>
            <person name="Berger A."/>
            <person name="Berges H."/>
            <person name="Bidwell S."/>
            <person name="Bisseling T."/>
            <person name="Choisne N."/>
            <person name="Couloux A."/>
            <person name="Denny R."/>
            <person name="Deshpande S."/>
            <person name="Dai X."/>
            <person name="Doyle J.J."/>
            <person name="Dudez A.M."/>
            <person name="Farmer A.D."/>
            <person name="Fouteau S."/>
            <person name="Franken C."/>
            <person name="Gibelin C."/>
            <person name="Gish J."/>
            <person name="Goldstein S."/>
            <person name="Gonzalez A.J."/>
            <person name="Green P.J."/>
            <person name="Hallab A."/>
            <person name="Hartog M."/>
            <person name="Hua A."/>
            <person name="Humphray S.J."/>
            <person name="Jeong D.H."/>
            <person name="Jing Y."/>
            <person name="Jocker A."/>
            <person name="Kenton S.M."/>
            <person name="Kim D.J."/>
            <person name="Klee K."/>
            <person name="Lai H."/>
            <person name="Lang C."/>
            <person name="Lin S."/>
            <person name="Macmil S.L."/>
            <person name="Magdelenat G."/>
            <person name="Matthews L."/>
            <person name="McCorrison J."/>
            <person name="Monaghan E.L."/>
            <person name="Mun J.H."/>
            <person name="Najar F.Z."/>
            <person name="Nicholson C."/>
            <person name="Noirot C."/>
            <person name="O'Bleness M."/>
            <person name="Paule C.R."/>
            <person name="Poulain J."/>
            <person name="Prion F."/>
            <person name="Qin B."/>
            <person name="Qu C."/>
            <person name="Retzel E.F."/>
            <person name="Riddle C."/>
            <person name="Sallet E."/>
            <person name="Samain S."/>
            <person name="Samson N."/>
            <person name="Sanders I."/>
            <person name="Saurat O."/>
            <person name="Scarpelli C."/>
            <person name="Schiex T."/>
            <person name="Segurens B."/>
            <person name="Severin A.J."/>
            <person name="Sherrier D.J."/>
            <person name="Shi R."/>
            <person name="Sims S."/>
            <person name="Singer S.R."/>
            <person name="Sinharoy S."/>
            <person name="Sterck L."/>
            <person name="Viollet A."/>
            <person name="Wang B.B."/>
            <person name="Wang K."/>
            <person name="Wang M."/>
            <person name="Wang X."/>
            <person name="Warfsmann J."/>
            <person name="Weissenbach J."/>
            <person name="White D.D."/>
            <person name="White J.D."/>
            <person name="Wiley G.B."/>
            <person name="Wincker P."/>
            <person name="Xing Y."/>
            <person name="Yang L."/>
            <person name="Yao Z."/>
            <person name="Ying F."/>
            <person name="Zhai J."/>
            <person name="Zhou L."/>
            <person name="Zuber A."/>
            <person name="Denarie J."/>
            <person name="Dixon R.A."/>
            <person name="May G.D."/>
            <person name="Schwartz D.C."/>
            <person name="Rogers J."/>
            <person name="Quetier F."/>
            <person name="Town C.D."/>
            <person name="Roe B.A."/>
        </authorList>
    </citation>
    <scope>NUCLEOTIDE SEQUENCE [LARGE SCALE GENOMIC DNA]</scope>
    <source>
        <strain evidence="2">A17</strain>
        <strain evidence="3 4">cv. Jemalong A17</strain>
    </source>
</reference>
<reference evidence="2 4" key="2">
    <citation type="journal article" date="2014" name="BMC Genomics">
        <title>An improved genome release (version Mt4.0) for the model legume Medicago truncatula.</title>
        <authorList>
            <person name="Tang H."/>
            <person name="Krishnakumar V."/>
            <person name="Bidwell S."/>
            <person name="Rosen B."/>
            <person name="Chan A."/>
            <person name="Zhou S."/>
            <person name="Gentzbittel L."/>
            <person name="Childs K.L."/>
            <person name="Yandell M."/>
            <person name="Gundlach H."/>
            <person name="Mayer K.F."/>
            <person name="Schwartz D.C."/>
            <person name="Town C.D."/>
        </authorList>
    </citation>
    <scope>GENOME REANNOTATION</scope>
    <source>
        <strain evidence="3 4">cv. Jemalong A17</strain>
    </source>
</reference>
<dbReference type="HOGENOM" id="CLU_187200_1_0_1"/>
<feature type="region of interest" description="Disordered" evidence="1">
    <location>
        <begin position="1"/>
        <end position="66"/>
    </location>
</feature>
<evidence type="ECO:0000313" key="2">
    <source>
        <dbReference type="EMBL" id="AES62812.1"/>
    </source>
</evidence>
<accession>G7IAU1</accession>
<keyword evidence="4" id="KW-1185">Reference proteome</keyword>
<dbReference type="Proteomes" id="UP000002051">
    <property type="component" value="Unassembled WGS sequence"/>
</dbReference>
<feature type="compositionally biased region" description="Polar residues" evidence="1">
    <location>
        <begin position="17"/>
        <end position="27"/>
    </location>
</feature>
<dbReference type="PANTHER" id="PTHR33333">
    <property type="entry name" value="ERYTHROCYTE MEMBRANE PROTEIN 1-LIKE"/>
    <property type="match status" value="1"/>
</dbReference>
<dbReference type="InterPro" id="IPR039926">
    <property type="entry name" value="Egg_app_1"/>
</dbReference>
<evidence type="ECO:0000313" key="4">
    <source>
        <dbReference type="Proteomes" id="UP000002051"/>
    </source>
</evidence>
<protein>
    <submittedName>
        <fullName evidence="2 3">Uncharacterized protein</fullName>
    </submittedName>
</protein>
<dbReference type="AlphaFoldDB" id="G7IAU1"/>
<evidence type="ECO:0000256" key="1">
    <source>
        <dbReference type="SAM" id="MobiDB-lite"/>
    </source>
</evidence>
<organism evidence="2 4">
    <name type="scientific">Medicago truncatula</name>
    <name type="common">Barrel medic</name>
    <name type="synonym">Medicago tribuloides</name>
    <dbReference type="NCBI Taxonomy" id="3880"/>
    <lineage>
        <taxon>Eukaryota</taxon>
        <taxon>Viridiplantae</taxon>
        <taxon>Streptophyta</taxon>
        <taxon>Embryophyta</taxon>
        <taxon>Tracheophyta</taxon>
        <taxon>Spermatophyta</taxon>
        <taxon>Magnoliopsida</taxon>
        <taxon>eudicotyledons</taxon>
        <taxon>Gunneridae</taxon>
        <taxon>Pentapetalae</taxon>
        <taxon>rosids</taxon>
        <taxon>fabids</taxon>
        <taxon>Fabales</taxon>
        <taxon>Fabaceae</taxon>
        <taxon>Papilionoideae</taxon>
        <taxon>50 kb inversion clade</taxon>
        <taxon>NPAAA clade</taxon>
        <taxon>Hologalegina</taxon>
        <taxon>IRL clade</taxon>
        <taxon>Trifolieae</taxon>
        <taxon>Medicago</taxon>
    </lineage>
</organism>
<dbReference type="PANTHER" id="PTHR33333:SF32">
    <property type="entry name" value="PSAD1"/>
    <property type="match status" value="1"/>
</dbReference>
<dbReference type="EnsemblPlants" id="AES62812">
    <property type="protein sequence ID" value="AES62812"/>
    <property type="gene ID" value="MTR_1g108550"/>
</dbReference>
<sequence length="66" mass="6836">MDGKGNGNVGAAAANNPKDNVGSTTKGDTMKAPGGNGSNISREEFVKNPQGYFADLHTAQKDNKKN</sequence>
<dbReference type="EMBL" id="CM001217">
    <property type="protein sequence ID" value="AES62812.1"/>
    <property type="molecule type" value="Genomic_DNA"/>
</dbReference>
<dbReference type="PaxDb" id="3880-AES62812"/>
<reference evidence="3" key="3">
    <citation type="submission" date="2015-04" db="UniProtKB">
        <authorList>
            <consortium name="EnsemblPlants"/>
        </authorList>
    </citation>
    <scope>IDENTIFICATION</scope>
    <source>
        <strain evidence="3">cv. Jemalong A17</strain>
    </source>
</reference>
<gene>
    <name evidence="2" type="ordered locus">MTR_1g108550</name>
</gene>
<proteinExistence type="predicted"/>
<name>G7IAU1_MEDTR</name>